<gene>
    <name evidence="1" type="ORF">EVAR_53631_1</name>
</gene>
<organism evidence="1 2">
    <name type="scientific">Eumeta variegata</name>
    <name type="common">Bagworm moth</name>
    <name type="synonym">Eumeta japonica</name>
    <dbReference type="NCBI Taxonomy" id="151549"/>
    <lineage>
        <taxon>Eukaryota</taxon>
        <taxon>Metazoa</taxon>
        <taxon>Ecdysozoa</taxon>
        <taxon>Arthropoda</taxon>
        <taxon>Hexapoda</taxon>
        <taxon>Insecta</taxon>
        <taxon>Pterygota</taxon>
        <taxon>Neoptera</taxon>
        <taxon>Endopterygota</taxon>
        <taxon>Lepidoptera</taxon>
        <taxon>Glossata</taxon>
        <taxon>Ditrysia</taxon>
        <taxon>Tineoidea</taxon>
        <taxon>Psychidae</taxon>
        <taxon>Oiketicinae</taxon>
        <taxon>Eumeta</taxon>
    </lineage>
</organism>
<sequence>MKDLRAPATKCDPRALLAFNAPGKEVRGLDLRLVVVTLEYYFPRHRNHISAIDNRAIAAAGRSAPPRARFDIVEIV</sequence>
<proteinExistence type="predicted"/>
<keyword evidence="2" id="KW-1185">Reference proteome</keyword>
<accession>A0A4C1X2L4</accession>
<reference evidence="1 2" key="1">
    <citation type="journal article" date="2019" name="Commun. Biol.">
        <title>The bagworm genome reveals a unique fibroin gene that provides high tensile strength.</title>
        <authorList>
            <person name="Kono N."/>
            <person name="Nakamura H."/>
            <person name="Ohtoshi R."/>
            <person name="Tomita M."/>
            <person name="Numata K."/>
            <person name="Arakawa K."/>
        </authorList>
    </citation>
    <scope>NUCLEOTIDE SEQUENCE [LARGE SCALE GENOMIC DNA]</scope>
</reference>
<dbReference type="Proteomes" id="UP000299102">
    <property type="component" value="Unassembled WGS sequence"/>
</dbReference>
<evidence type="ECO:0000313" key="2">
    <source>
        <dbReference type="Proteomes" id="UP000299102"/>
    </source>
</evidence>
<comment type="caution">
    <text evidence="1">The sequence shown here is derived from an EMBL/GenBank/DDBJ whole genome shotgun (WGS) entry which is preliminary data.</text>
</comment>
<name>A0A4C1X2L4_EUMVA</name>
<dbReference type="EMBL" id="BGZK01000695">
    <property type="protein sequence ID" value="GBP56557.1"/>
    <property type="molecule type" value="Genomic_DNA"/>
</dbReference>
<protein>
    <submittedName>
        <fullName evidence="1">Uncharacterized protein</fullName>
    </submittedName>
</protein>
<dbReference type="AlphaFoldDB" id="A0A4C1X2L4"/>
<evidence type="ECO:0000313" key="1">
    <source>
        <dbReference type="EMBL" id="GBP56557.1"/>
    </source>
</evidence>